<dbReference type="RefSeq" id="XP_005770630.1">
    <property type="nucleotide sequence ID" value="XM_005770573.1"/>
</dbReference>
<reference evidence="2" key="2">
    <citation type="submission" date="2024-10" db="UniProtKB">
        <authorList>
            <consortium name="EnsemblProtists"/>
        </authorList>
    </citation>
    <scope>IDENTIFICATION</scope>
</reference>
<dbReference type="Proteomes" id="UP000013827">
    <property type="component" value="Unassembled WGS sequence"/>
</dbReference>
<proteinExistence type="predicted"/>
<protein>
    <recommendedName>
        <fullName evidence="1">Reverse transcriptase domain-containing protein</fullName>
    </recommendedName>
</protein>
<dbReference type="KEGG" id="ehx:EMIHUDRAFT_196329"/>
<dbReference type="AlphaFoldDB" id="A0A0D3J3W6"/>
<dbReference type="HOGENOM" id="CLU_812408_0_0_1"/>
<keyword evidence="3" id="KW-1185">Reference proteome</keyword>
<dbReference type="GeneID" id="19046202"/>
<dbReference type="Pfam" id="PF00078">
    <property type="entry name" value="RVT_1"/>
    <property type="match status" value="1"/>
</dbReference>
<evidence type="ECO:0000313" key="2">
    <source>
        <dbReference type="EnsemblProtists" id="EOD18201"/>
    </source>
</evidence>
<sequence length="342" mass="38668">MKAVEKLLELTQPETGGQPTPSEGTERLKEEVLTWAACEKAIRRFKKGKAVGSDLLDGYLLRIATEDIQRDYWRLLVEIVETEAYPREWNDWIAMLAMKPGEDPKELERRRDLWYTKCNGRWNNGQGYETGYGLSDRFPIEQGLGQGCLLSPARSKLMLAVMQRTVSKLCRGFDFTAAGESVPQLVYADDGLFLSNDIATMQLALECAWLVTKICGNSLQVKKKKKSAWSATYWENNEERDVEGYEMRMPDGMPIPQLKGDESYKYLGTELRTGWANGEGQTEMRERCVADCKRVIWIIGNLPHLTGEQIRRNMALALSGIIGYYGRSTGSSHGKTARASNK</sequence>
<accession>A0A0D3J3W6</accession>
<feature type="domain" description="Reverse transcriptase" evidence="1">
    <location>
        <begin position="136"/>
        <end position="270"/>
    </location>
</feature>
<dbReference type="EnsemblProtists" id="EOD18201">
    <property type="protein sequence ID" value="EOD18201"/>
    <property type="gene ID" value="EMIHUDRAFT_196329"/>
</dbReference>
<evidence type="ECO:0000259" key="1">
    <source>
        <dbReference type="Pfam" id="PF00078"/>
    </source>
</evidence>
<reference evidence="3" key="1">
    <citation type="journal article" date="2013" name="Nature">
        <title>Pan genome of the phytoplankton Emiliania underpins its global distribution.</title>
        <authorList>
            <person name="Read B.A."/>
            <person name="Kegel J."/>
            <person name="Klute M.J."/>
            <person name="Kuo A."/>
            <person name="Lefebvre S.C."/>
            <person name="Maumus F."/>
            <person name="Mayer C."/>
            <person name="Miller J."/>
            <person name="Monier A."/>
            <person name="Salamov A."/>
            <person name="Young J."/>
            <person name="Aguilar M."/>
            <person name="Claverie J.M."/>
            <person name="Frickenhaus S."/>
            <person name="Gonzalez K."/>
            <person name="Herman E.K."/>
            <person name="Lin Y.C."/>
            <person name="Napier J."/>
            <person name="Ogata H."/>
            <person name="Sarno A.F."/>
            <person name="Shmutz J."/>
            <person name="Schroeder D."/>
            <person name="de Vargas C."/>
            <person name="Verret F."/>
            <person name="von Dassow P."/>
            <person name="Valentin K."/>
            <person name="Van de Peer Y."/>
            <person name="Wheeler G."/>
            <person name="Dacks J.B."/>
            <person name="Delwiche C.F."/>
            <person name="Dyhrman S.T."/>
            <person name="Glockner G."/>
            <person name="John U."/>
            <person name="Richards T."/>
            <person name="Worden A.Z."/>
            <person name="Zhang X."/>
            <person name="Grigoriev I.V."/>
            <person name="Allen A.E."/>
            <person name="Bidle K."/>
            <person name="Borodovsky M."/>
            <person name="Bowler C."/>
            <person name="Brownlee C."/>
            <person name="Cock J.M."/>
            <person name="Elias M."/>
            <person name="Gladyshev V.N."/>
            <person name="Groth M."/>
            <person name="Guda C."/>
            <person name="Hadaegh A."/>
            <person name="Iglesias-Rodriguez M.D."/>
            <person name="Jenkins J."/>
            <person name="Jones B.M."/>
            <person name="Lawson T."/>
            <person name="Leese F."/>
            <person name="Lindquist E."/>
            <person name="Lobanov A."/>
            <person name="Lomsadze A."/>
            <person name="Malik S.B."/>
            <person name="Marsh M.E."/>
            <person name="Mackinder L."/>
            <person name="Mock T."/>
            <person name="Mueller-Roeber B."/>
            <person name="Pagarete A."/>
            <person name="Parker M."/>
            <person name="Probert I."/>
            <person name="Quesneville H."/>
            <person name="Raines C."/>
            <person name="Rensing S.A."/>
            <person name="Riano-Pachon D.M."/>
            <person name="Richier S."/>
            <person name="Rokitta S."/>
            <person name="Shiraiwa Y."/>
            <person name="Soanes D.M."/>
            <person name="van der Giezen M."/>
            <person name="Wahlund T.M."/>
            <person name="Williams B."/>
            <person name="Wilson W."/>
            <person name="Wolfe G."/>
            <person name="Wurch L.L."/>
        </authorList>
    </citation>
    <scope>NUCLEOTIDE SEQUENCE</scope>
</reference>
<dbReference type="PaxDb" id="2903-EOD18201"/>
<dbReference type="InterPro" id="IPR000477">
    <property type="entry name" value="RT_dom"/>
</dbReference>
<name>A0A0D3J3W6_EMIH1</name>
<evidence type="ECO:0000313" key="3">
    <source>
        <dbReference type="Proteomes" id="UP000013827"/>
    </source>
</evidence>
<organism evidence="2 3">
    <name type="scientific">Emiliania huxleyi (strain CCMP1516)</name>
    <dbReference type="NCBI Taxonomy" id="280463"/>
    <lineage>
        <taxon>Eukaryota</taxon>
        <taxon>Haptista</taxon>
        <taxon>Haptophyta</taxon>
        <taxon>Prymnesiophyceae</taxon>
        <taxon>Isochrysidales</taxon>
        <taxon>Noelaerhabdaceae</taxon>
        <taxon>Emiliania</taxon>
    </lineage>
</organism>